<dbReference type="InterPro" id="IPR029062">
    <property type="entry name" value="Class_I_gatase-like"/>
</dbReference>
<dbReference type="PANTHER" id="PTHR48094:SF12">
    <property type="entry name" value="PARKINSON DISEASE PROTEIN 7 HOMOLOG"/>
    <property type="match status" value="1"/>
</dbReference>
<evidence type="ECO:0000313" key="2">
    <source>
        <dbReference type="EMBL" id="ASR45845.1"/>
    </source>
</evidence>
<dbReference type="SUPFAM" id="SSF52317">
    <property type="entry name" value="Class I glutamine amidotransferase-like"/>
    <property type="match status" value="1"/>
</dbReference>
<dbReference type="InterPro" id="IPR002818">
    <property type="entry name" value="DJ-1/PfpI"/>
</dbReference>
<dbReference type="STRING" id="172713.GCA_001705305_05498"/>
<dbReference type="Pfam" id="PF01965">
    <property type="entry name" value="DJ-1_PfpI"/>
    <property type="match status" value="1"/>
</dbReference>
<proteinExistence type="predicted"/>
<dbReference type="InterPro" id="IPR050325">
    <property type="entry name" value="Prot/Nucl_acid_deglycase"/>
</dbReference>
<dbReference type="RefSeq" id="WP_094153770.1">
    <property type="nucleotide sequence ID" value="NZ_CP020028.1"/>
</dbReference>
<dbReference type="AlphaFoldDB" id="A0A222WI03"/>
<organism evidence="2 3">
    <name type="scientific">Paenibacillus kribbensis</name>
    <dbReference type="NCBI Taxonomy" id="172713"/>
    <lineage>
        <taxon>Bacteria</taxon>
        <taxon>Bacillati</taxon>
        <taxon>Bacillota</taxon>
        <taxon>Bacilli</taxon>
        <taxon>Bacillales</taxon>
        <taxon>Paenibacillaceae</taxon>
        <taxon>Paenibacillus</taxon>
    </lineage>
</organism>
<dbReference type="PANTHER" id="PTHR48094">
    <property type="entry name" value="PROTEIN/NUCLEIC ACID DEGLYCASE DJ-1-RELATED"/>
    <property type="match status" value="1"/>
</dbReference>
<reference evidence="2 3" key="1">
    <citation type="submission" date="2017-03" db="EMBL/GenBank/DDBJ databases">
        <title>Complete genome sequence of Paenibacillus Kribbensis producing bioflocculants.</title>
        <authorList>
            <person name="Lee H.-G."/>
            <person name="Oh H.-M."/>
        </authorList>
    </citation>
    <scope>NUCLEOTIDE SEQUENCE [LARGE SCALE GENOMIC DNA]</scope>
    <source>
        <strain evidence="2 3">AM49</strain>
    </source>
</reference>
<evidence type="ECO:0000313" key="3">
    <source>
        <dbReference type="Proteomes" id="UP000214666"/>
    </source>
</evidence>
<dbReference type="KEGG" id="pkb:B4V02_03590"/>
<accession>A0A222WI03</accession>
<dbReference type="GO" id="GO:0005737">
    <property type="term" value="C:cytoplasm"/>
    <property type="evidence" value="ECO:0007669"/>
    <property type="project" value="TreeGrafter"/>
</dbReference>
<keyword evidence="3" id="KW-1185">Reference proteome</keyword>
<gene>
    <name evidence="2" type="ORF">B4V02_03590</name>
</gene>
<dbReference type="Proteomes" id="UP000214666">
    <property type="component" value="Chromosome"/>
</dbReference>
<dbReference type="EMBL" id="CP020028">
    <property type="protein sequence ID" value="ASR45845.1"/>
    <property type="molecule type" value="Genomic_DNA"/>
</dbReference>
<evidence type="ECO:0000259" key="1">
    <source>
        <dbReference type="Pfam" id="PF01965"/>
    </source>
</evidence>
<dbReference type="OrthoDB" id="9800516at2"/>
<sequence length="172" mass="18244">MSKKALFIIPPERFNEDELFKPKEALEQAGVTVTLASTKTGEIIGDYNGKATAEIIFSDAVPADYDVVSVIGGSGTNDYLWNNADLQALLKQTHEQKILLSGICAGSVAVAQTGLLSGRTAACYPVDVQKDQLQSHQAKYVAQHVVAHSDIITADGPDGAQAFGEALVQALQ</sequence>
<feature type="domain" description="DJ-1/PfpI" evidence="1">
    <location>
        <begin position="3"/>
        <end position="169"/>
    </location>
</feature>
<name>A0A222WI03_9BACL</name>
<protein>
    <submittedName>
        <fullName evidence="2">Peptidase</fullName>
    </submittedName>
</protein>
<dbReference type="Gene3D" id="3.40.50.880">
    <property type="match status" value="1"/>
</dbReference>